<evidence type="ECO:0000313" key="3">
    <source>
        <dbReference type="EMBL" id="MBL0406502.1"/>
    </source>
</evidence>
<proteinExistence type="predicted"/>
<dbReference type="Gene3D" id="1.10.10.10">
    <property type="entry name" value="Winged helix-like DNA-binding domain superfamily/Winged helix DNA-binding domain"/>
    <property type="match status" value="1"/>
</dbReference>
<evidence type="ECO:0000259" key="2">
    <source>
        <dbReference type="PROSITE" id="PS51057"/>
    </source>
</evidence>
<dbReference type="InterPro" id="IPR038717">
    <property type="entry name" value="Tc1-like_DDE_dom"/>
</dbReference>
<dbReference type="AlphaFoldDB" id="A0A937D230"/>
<evidence type="ECO:0000256" key="1">
    <source>
        <dbReference type="ARBA" id="ARBA00022724"/>
    </source>
</evidence>
<keyword evidence="4" id="KW-1185">Reference proteome</keyword>
<organism evidence="3 4">
    <name type="scientific">Microvirga aerilata</name>
    <dbReference type="NCBI Taxonomy" id="670292"/>
    <lineage>
        <taxon>Bacteria</taxon>
        <taxon>Pseudomonadati</taxon>
        <taxon>Pseudomonadota</taxon>
        <taxon>Alphaproteobacteria</taxon>
        <taxon>Hyphomicrobiales</taxon>
        <taxon>Methylobacteriaceae</taxon>
        <taxon>Microvirga</taxon>
    </lineage>
</organism>
<comment type="caution">
    <text evidence="3">The sequence shown here is derived from an EMBL/GenBank/DDBJ whole genome shotgun (WGS) entry which is preliminary data.</text>
</comment>
<sequence length="314" mass="35179">MTTPLSQDLRRRIVRAVEKGSSIRQAAARYEVSPSAAVKLMRRLRQTGSVTPERIGGHRRPVLEPHQDLLRSLVDAKSGITLAEIQAELRARGIVVQALSTIHLMLKRMHLTHKKTLRAAEQDRPDVAQERRRFRVWQRFMDASRFVFLDETGTATNMTRRYGRAPRGQRVVDAVPHGHWLTTTFVAGLRENGIIAPLVVDGPMRGEVFRAYVEQMLAPALSPGDVVVLDNLAAHKVAGVEEAIRAVGASLLYLPPYSPDLNPIEQLFAKLKALLRKAGTRTKEALWTTIGELLDAFEPNECQNYIRNCGYEPV</sequence>
<keyword evidence="1" id="KW-0563">Paired box</keyword>
<protein>
    <submittedName>
        <fullName evidence="3">IS630 family transposase</fullName>
    </submittedName>
</protein>
<dbReference type="Pfam" id="PF13358">
    <property type="entry name" value="DDE_3"/>
    <property type="match status" value="1"/>
</dbReference>
<name>A0A937D230_9HYPH</name>
<dbReference type="InterPro" id="IPR009057">
    <property type="entry name" value="Homeodomain-like_sf"/>
</dbReference>
<dbReference type="InterPro" id="IPR001523">
    <property type="entry name" value="Paired_dom"/>
</dbReference>
<dbReference type="Proteomes" id="UP000605848">
    <property type="component" value="Unassembled WGS sequence"/>
</dbReference>
<dbReference type="PANTHER" id="PTHR46564">
    <property type="entry name" value="TRANSPOSASE"/>
    <property type="match status" value="1"/>
</dbReference>
<dbReference type="PANTHER" id="PTHR46564:SF1">
    <property type="entry name" value="TRANSPOSASE"/>
    <property type="match status" value="1"/>
</dbReference>
<dbReference type="SUPFAM" id="SSF46689">
    <property type="entry name" value="Homeodomain-like"/>
    <property type="match status" value="1"/>
</dbReference>
<gene>
    <name evidence="3" type="ORF">JKG68_21315</name>
</gene>
<dbReference type="InterPro" id="IPR036397">
    <property type="entry name" value="RNaseH_sf"/>
</dbReference>
<evidence type="ECO:0000313" key="4">
    <source>
        <dbReference type="Proteomes" id="UP000605848"/>
    </source>
</evidence>
<dbReference type="GO" id="GO:0006355">
    <property type="term" value="P:regulation of DNA-templated transcription"/>
    <property type="evidence" value="ECO:0007669"/>
    <property type="project" value="InterPro"/>
</dbReference>
<accession>A0A937D230</accession>
<dbReference type="Pfam" id="PF00292">
    <property type="entry name" value="PAX"/>
    <property type="match status" value="1"/>
</dbReference>
<dbReference type="NCBIfam" id="NF033545">
    <property type="entry name" value="transpos_IS630"/>
    <property type="match status" value="1"/>
</dbReference>
<dbReference type="EMBL" id="JAEQMY010000043">
    <property type="protein sequence ID" value="MBL0406502.1"/>
    <property type="molecule type" value="Genomic_DNA"/>
</dbReference>
<reference evidence="3" key="1">
    <citation type="submission" date="2021-01" db="EMBL/GenBank/DDBJ databases">
        <title>Microvirga sp.</title>
        <authorList>
            <person name="Kim M.K."/>
        </authorList>
    </citation>
    <scope>NUCLEOTIDE SEQUENCE</scope>
    <source>
        <strain evidence="3">5420S-16</strain>
    </source>
</reference>
<dbReference type="GO" id="GO:0003677">
    <property type="term" value="F:DNA binding"/>
    <property type="evidence" value="ECO:0007669"/>
    <property type="project" value="InterPro"/>
</dbReference>
<feature type="domain" description="Paired" evidence="2">
    <location>
        <begin position="1"/>
        <end position="109"/>
    </location>
</feature>
<dbReference type="InterPro" id="IPR036388">
    <property type="entry name" value="WH-like_DNA-bd_sf"/>
</dbReference>
<dbReference type="InterPro" id="IPR047655">
    <property type="entry name" value="Transpos_IS630-like"/>
</dbReference>
<dbReference type="PROSITE" id="PS51057">
    <property type="entry name" value="PAIRED_2"/>
    <property type="match status" value="1"/>
</dbReference>
<dbReference type="Gene3D" id="3.30.420.10">
    <property type="entry name" value="Ribonuclease H-like superfamily/Ribonuclease H"/>
    <property type="match status" value="1"/>
</dbReference>